<evidence type="ECO:0000313" key="1">
    <source>
        <dbReference type="EMBL" id="RXI96404.1"/>
    </source>
</evidence>
<organism evidence="1 2">
    <name type="scientific">Anaerobacillus alkaliphilus</name>
    <dbReference type="NCBI Taxonomy" id="1548597"/>
    <lineage>
        <taxon>Bacteria</taxon>
        <taxon>Bacillati</taxon>
        <taxon>Bacillota</taxon>
        <taxon>Bacilli</taxon>
        <taxon>Bacillales</taxon>
        <taxon>Bacillaceae</taxon>
        <taxon>Anaerobacillus</taxon>
    </lineage>
</organism>
<dbReference type="OrthoDB" id="2928548at2"/>
<dbReference type="AlphaFoldDB" id="A0A4Q0VMY3"/>
<comment type="caution">
    <text evidence="1">The sequence shown here is derived from an EMBL/GenBank/DDBJ whole genome shotgun (WGS) entry which is preliminary data.</text>
</comment>
<dbReference type="Proteomes" id="UP000290649">
    <property type="component" value="Unassembled WGS sequence"/>
</dbReference>
<dbReference type="RefSeq" id="WP_129080381.1">
    <property type="nucleotide sequence ID" value="NZ_QOUX01000047.1"/>
</dbReference>
<protein>
    <submittedName>
        <fullName evidence="1">Uncharacterized protein</fullName>
    </submittedName>
</protein>
<keyword evidence="2" id="KW-1185">Reference proteome</keyword>
<reference evidence="1 2" key="1">
    <citation type="journal article" date="2019" name="Int. J. Syst. Evol. Microbiol.">
        <title>Anaerobacillus alkaliphilus sp. nov., a novel alkaliphilic and moderately halophilic bacterium.</title>
        <authorList>
            <person name="Borsodi A.K."/>
            <person name="Aszalos J.M."/>
            <person name="Bihari P."/>
            <person name="Nagy I."/>
            <person name="Schumann P."/>
            <person name="Sproer C."/>
            <person name="Kovacs A.L."/>
            <person name="Boka K."/>
            <person name="Dobosy P."/>
            <person name="Ovari M."/>
            <person name="Szili-Kovacs T."/>
            <person name="Toth E."/>
        </authorList>
    </citation>
    <scope>NUCLEOTIDE SEQUENCE [LARGE SCALE GENOMIC DNA]</scope>
    <source>
        <strain evidence="1 2">B16-10</strain>
    </source>
</reference>
<gene>
    <name evidence="1" type="ORF">DS745_22070</name>
</gene>
<sequence length="64" mass="7024">MKKTTNVILQSINVNIIDTNSGVFVGDNLQYNWNSSIKTSTGFTISGQKNLAQGNITSIVKKDY</sequence>
<proteinExistence type="predicted"/>
<evidence type="ECO:0000313" key="2">
    <source>
        <dbReference type="Proteomes" id="UP000290649"/>
    </source>
</evidence>
<accession>A0A4Q0VMY3</accession>
<name>A0A4Q0VMY3_9BACI</name>
<dbReference type="EMBL" id="QOUX01000047">
    <property type="protein sequence ID" value="RXI96404.1"/>
    <property type="molecule type" value="Genomic_DNA"/>
</dbReference>